<reference evidence="1" key="1">
    <citation type="submission" date="2022-06" db="EMBL/GenBank/DDBJ databases">
        <title>Draft genome sequences of Pectobacterium carotovorum subsp. carotovorum str. NBRC12380.</title>
        <authorList>
            <person name="Wakabayashi Y."/>
            <person name="Kojima K."/>
        </authorList>
    </citation>
    <scope>NUCLEOTIDE SEQUENCE</scope>
    <source>
        <strain evidence="1">NBRC 12380</strain>
    </source>
</reference>
<dbReference type="EMBL" id="BRLF01000006">
    <property type="protein sequence ID" value="GKX47966.1"/>
    <property type="molecule type" value="Genomic_DNA"/>
</dbReference>
<comment type="caution">
    <text evidence="2">The sequence shown here is derived from an EMBL/GenBank/DDBJ whole genome shotgun (WGS) entry which is preliminary data.</text>
</comment>
<protein>
    <recommendedName>
        <fullName evidence="5">Bacteriophage protein</fullName>
    </recommendedName>
</protein>
<keyword evidence="3" id="KW-1185">Reference proteome</keyword>
<gene>
    <name evidence="2" type="ORF">Pcaca03_28540</name>
    <name evidence="1" type="ORF">SOASR016_27180</name>
</gene>
<dbReference type="EMBL" id="BSRL01000006">
    <property type="protein sequence ID" value="GLV70410.1"/>
    <property type="molecule type" value="Genomic_DNA"/>
</dbReference>
<dbReference type="InterPro" id="IPR054496">
    <property type="entry name" value="E217_GP41"/>
</dbReference>
<evidence type="ECO:0000313" key="1">
    <source>
        <dbReference type="EMBL" id="GKX47966.1"/>
    </source>
</evidence>
<dbReference type="Proteomes" id="UP001165145">
    <property type="component" value="Unassembled WGS sequence"/>
</dbReference>
<dbReference type="Proteomes" id="UP001058167">
    <property type="component" value="Unassembled WGS sequence"/>
</dbReference>
<dbReference type="RefSeq" id="WP_039538191.1">
    <property type="nucleotide sequence ID" value="NZ_BRLF01000006.1"/>
</dbReference>
<reference evidence="2" key="2">
    <citation type="submission" date="2023-02" db="EMBL/GenBank/DDBJ databases">
        <title>Pectobacterium carotovorum subsp. carotovorum NBRC 12380.</title>
        <authorList>
            <person name="Ichikawa N."/>
            <person name="Sato H."/>
            <person name="Tonouchi N."/>
        </authorList>
    </citation>
    <scope>NUCLEOTIDE SEQUENCE</scope>
    <source>
        <strain evidence="2">NBRC 12380</strain>
    </source>
</reference>
<evidence type="ECO:0008006" key="5">
    <source>
        <dbReference type="Google" id="ProtNLM"/>
    </source>
</evidence>
<proteinExistence type="predicted"/>
<organism evidence="2 4">
    <name type="scientific">Pectobacterium carotovorum subsp. carotovorum</name>
    <name type="common">Erwinia carotovora subsp. carotovora</name>
    <dbReference type="NCBI Taxonomy" id="555"/>
    <lineage>
        <taxon>Bacteria</taxon>
        <taxon>Pseudomonadati</taxon>
        <taxon>Pseudomonadota</taxon>
        <taxon>Gammaproteobacteria</taxon>
        <taxon>Enterobacterales</taxon>
        <taxon>Pectobacteriaceae</taxon>
        <taxon>Pectobacterium</taxon>
    </lineage>
</organism>
<dbReference type="AlphaFoldDB" id="A0AAI9L2X1"/>
<evidence type="ECO:0000313" key="2">
    <source>
        <dbReference type="EMBL" id="GLV70410.1"/>
    </source>
</evidence>
<evidence type="ECO:0000313" key="4">
    <source>
        <dbReference type="Proteomes" id="UP001165145"/>
    </source>
</evidence>
<accession>A0AAI9L2X1</accession>
<evidence type="ECO:0000313" key="3">
    <source>
        <dbReference type="Proteomes" id="UP001058167"/>
    </source>
</evidence>
<name>A0AAI9L2X1_PECCC</name>
<sequence length="369" mass="40677">MSKNWMRHFELQVLNDKGEGISLSNFKVTFNIEKMPSSQFGGFVGNFRVYNLSRDTQNRIMGNEFSKIRVIAGYDGIAPDVKAADVGIARSVNADDVGQMDDRNYGLIFNGDIRFTIKGKDNATDSWILLQCIDCWEGHLHGRVKTTVAAGWTYEDLFNLGMKSLEPFGITRGNVPDVLHNTVFPRGCTIYSTTSKLMTEIAENCNAYFWYDNNQVNIIPKDKYIGAKAVVLNADTGLIGMPQQTMGGGVNVRCLINPNIKLGGLIRIDQASVYRAALGNGDVAMANGRISERNQDGVLVVDTPQRPKMIDTDIAYAGPGVDADGDYFVGMINYTGDTRGQAWYMDLLCLAKGNMSPMSPSMIKEADLQ</sequence>
<dbReference type="Pfam" id="PF22759">
    <property type="entry name" value="E217_GP41"/>
    <property type="match status" value="1"/>
</dbReference>